<dbReference type="AlphaFoldDB" id="W9SE67"/>
<name>W9SE67_9ROSA</name>
<evidence type="ECO:0000313" key="1">
    <source>
        <dbReference type="EMBL" id="EXC39162.1"/>
    </source>
</evidence>
<proteinExistence type="predicted"/>
<protein>
    <submittedName>
        <fullName evidence="1">Uncharacterized protein</fullName>
    </submittedName>
</protein>
<reference evidence="2" key="1">
    <citation type="submission" date="2013-01" db="EMBL/GenBank/DDBJ databases">
        <title>Draft Genome Sequence of a Mulberry Tree, Morus notabilis C.K. Schneid.</title>
        <authorList>
            <person name="He N."/>
            <person name="Zhao S."/>
        </authorList>
    </citation>
    <scope>NUCLEOTIDE SEQUENCE</scope>
</reference>
<dbReference type="Proteomes" id="UP000030645">
    <property type="component" value="Unassembled WGS sequence"/>
</dbReference>
<accession>W9SE67</accession>
<dbReference type="EMBL" id="KE621258">
    <property type="protein sequence ID" value="EXC39162.1"/>
    <property type="molecule type" value="Genomic_DNA"/>
</dbReference>
<keyword evidence="2" id="KW-1185">Reference proteome</keyword>
<gene>
    <name evidence="1" type="ORF">L484_000387</name>
</gene>
<sequence>MNAKSMIDHRTIPSVELPHEVVEMVRYGSLSSDFNKLSYYATKVPEFYRGKDGAFKVAV</sequence>
<evidence type="ECO:0000313" key="2">
    <source>
        <dbReference type="Proteomes" id="UP000030645"/>
    </source>
</evidence>
<organism evidence="1 2">
    <name type="scientific">Morus notabilis</name>
    <dbReference type="NCBI Taxonomy" id="981085"/>
    <lineage>
        <taxon>Eukaryota</taxon>
        <taxon>Viridiplantae</taxon>
        <taxon>Streptophyta</taxon>
        <taxon>Embryophyta</taxon>
        <taxon>Tracheophyta</taxon>
        <taxon>Spermatophyta</taxon>
        <taxon>Magnoliopsida</taxon>
        <taxon>eudicotyledons</taxon>
        <taxon>Gunneridae</taxon>
        <taxon>Pentapetalae</taxon>
        <taxon>rosids</taxon>
        <taxon>fabids</taxon>
        <taxon>Rosales</taxon>
        <taxon>Moraceae</taxon>
        <taxon>Moreae</taxon>
        <taxon>Morus</taxon>
    </lineage>
</organism>